<dbReference type="Proteomes" id="UP000663879">
    <property type="component" value="Unassembled WGS sequence"/>
</dbReference>
<dbReference type="InterPro" id="IPR008974">
    <property type="entry name" value="TRAF-like"/>
</dbReference>
<dbReference type="OrthoDB" id="6359816at2759"/>
<dbReference type="GO" id="GO:0030163">
    <property type="term" value="P:protein catabolic process"/>
    <property type="evidence" value="ECO:0007669"/>
    <property type="project" value="UniProtKB-ARBA"/>
</dbReference>
<comment type="caution">
    <text evidence="3">The sequence shown here is derived from an EMBL/GenBank/DDBJ whole genome shotgun (WGS) entry which is preliminary data.</text>
</comment>
<evidence type="ECO:0000259" key="2">
    <source>
        <dbReference type="PROSITE" id="PS50144"/>
    </source>
</evidence>
<dbReference type="Pfam" id="PF22486">
    <property type="entry name" value="MATH_2"/>
    <property type="match status" value="1"/>
</dbReference>
<sequence length="563" mass="64308">MDLTPSSSSASQTNTAIQVGVGVGVASYSSSTTPFNPRPTSSSINIPCSNRHFYNSNLDIFDSSSSSSPPSSSTYHHSCSNFHSNLTLTLITTTPLTTLTTPLIPIVQQLNTTMTQTASLPSSSNTSILTQNCLINQLPCTSAVSSSSASPSRDWFTYEYKLDNIEDLIKSHETQQGFVQSPTFSFTNHLINSENNTESNSKQPSNWRLILYPNGAGSDCKNFLSIFLKYISDEPVKIQMMFSIVDNSNEDVYVKYTVNKFQKSNDWGFKQLIHKNAILHQKEKFLKENKSLMVRVKMRLDEHKHDYLKKLNDNLHYCKLLSENFSQFYQQEMPSDSNQPSTSFQPSSSSNISSLVSSETNYFDCLLLVKNLENNDKKHKRLCDSDSGVPMSKRVKLDVNNNYIEKSEFVEFKAHKCILAARSPVFKAMFNYKLKENLTNKVIIEDCRPDVVKAMLKYIYTANLPDDVRQIAFDLYIAAEKYFIESLKIKCREYLVENLSLDNCIQIYILSEMYNDSMLRKQSLKFINENIDKVTQNSEWNDFMTNYPNFFTNAFIRICKKDF</sequence>
<dbReference type="SUPFAM" id="SSF49599">
    <property type="entry name" value="TRAF domain-like"/>
    <property type="match status" value="1"/>
</dbReference>
<dbReference type="PROSITE" id="PS50144">
    <property type="entry name" value="MATH"/>
    <property type="match status" value="1"/>
</dbReference>
<dbReference type="PROSITE" id="PS50097">
    <property type="entry name" value="BTB"/>
    <property type="match status" value="1"/>
</dbReference>
<dbReference type="Gene3D" id="1.25.40.420">
    <property type="match status" value="1"/>
</dbReference>
<organism evidence="3 4">
    <name type="scientific">Brachionus calyciflorus</name>
    <dbReference type="NCBI Taxonomy" id="104777"/>
    <lineage>
        <taxon>Eukaryota</taxon>
        <taxon>Metazoa</taxon>
        <taxon>Spiralia</taxon>
        <taxon>Gnathifera</taxon>
        <taxon>Rotifera</taxon>
        <taxon>Eurotatoria</taxon>
        <taxon>Monogononta</taxon>
        <taxon>Pseudotrocha</taxon>
        <taxon>Ploima</taxon>
        <taxon>Brachionidae</taxon>
        <taxon>Brachionus</taxon>
    </lineage>
</organism>
<dbReference type="EMBL" id="CAJNOC010003629">
    <property type="protein sequence ID" value="CAF0991383.1"/>
    <property type="molecule type" value="Genomic_DNA"/>
</dbReference>
<accession>A0A814G4T0</accession>
<dbReference type="AlphaFoldDB" id="A0A814G4T0"/>
<proteinExistence type="predicted"/>
<feature type="domain" description="BTB" evidence="1">
    <location>
        <begin position="393"/>
        <end position="468"/>
    </location>
</feature>
<feature type="domain" description="MATH" evidence="2">
    <location>
        <begin position="155"/>
        <end position="298"/>
    </location>
</feature>
<dbReference type="Gene3D" id="3.30.710.10">
    <property type="entry name" value="Potassium Channel Kv1.1, Chain A"/>
    <property type="match status" value="1"/>
</dbReference>
<dbReference type="InterPro" id="IPR002083">
    <property type="entry name" value="MATH/TRAF_dom"/>
</dbReference>
<dbReference type="InterPro" id="IPR000210">
    <property type="entry name" value="BTB/POZ_dom"/>
</dbReference>
<dbReference type="InterPro" id="IPR011333">
    <property type="entry name" value="SKP1/BTB/POZ_sf"/>
</dbReference>
<dbReference type="Pfam" id="PF00651">
    <property type="entry name" value="BTB"/>
    <property type="match status" value="1"/>
</dbReference>
<evidence type="ECO:0000313" key="4">
    <source>
        <dbReference type="Proteomes" id="UP000663879"/>
    </source>
</evidence>
<evidence type="ECO:0000259" key="1">
    <source>
        <dbReference type="PROSITE" id="PS50097"/>
    </source>
</evidence>
<dbReference type="SUPFAM" id="SSF54695">
    <property type="entry name" value="POZ domain"/>
    <property type="match status" value="1"/>
</dbReference>
<protein>
    <submittedName>
        <fullName evidence="3">Uncharacterized protein</fullName>
    </submittedName>
</protein>
<evidence type="ECO:0000313" key="3">
    <source>
        <dbReference type="EMBL" id="CAF0991383.1"/>
    </source>
</evidence>
<dbReference type="PANTHER" id="PTHR24413">
    <property type="entry name" value="SPECKLE-TYPE POZ PROTEIN"/>
    <property type="match status" value="1"/>
</dbReference>
<dbReference type="Gene3D" id="2.60.210.10">
    <property type="entry name" value="Apoptosis, Tumor Necrosis Factor Receptor Associated Protein 2, Chain A"/>
    <property type="match status" value="1"/>
</dbReference>
<reference evidence="3" key="1">
    <citation type="submission" date="2021-02" db="EMBL/GenBank/DDBJ databases">
        <authorList>
            <person name="Nowell W R."/>
        </authorList>
    </citation>
    <scope>NUCLEOTIDE SEQUENCE</scope>
    <source>
        <strain evidence="3">Ploen Becks lab</strain>
    </source>
</reference>
<gene>
    <name evidence="3" type="ORF">OXX778_LOCUS15929</name>
</gene>
<dbReference type="CDD" id="cd00121">
    <property type="entry name" value="MATH"/>
    <property type="match status" value="1"/>
</dbReference>
<keyword evidence="4" id="KW-1185">Reference proteome</keyword>
<dbReference type="SMART" id="SM00225">
    <property type="entry name" value="BTB"/>
    <property type="match status" value="1"/>
</dbReference>
<name>A0A814G4T0_9BILA</name>